<dbReference type="Proteomes" id="UP001595947">
    <property type="component" value="Unassembled WGS sequence"/>
</dbReference>
<keyword evidence="4" id="KW-1185">Reference proteome</keyword>
<dbReference type="EMBL" id="JBHSIV010000025">
    <property type="protein sequence ID" value="MFC5064621.1"/>
    <property type="molecule type" value="Genomic_DNA"/>
</dbReference>
<evidence type="ECO:0000313" key="4">
    <source>
        <dbReference type="Proteomes" id="UP001595947"/>
    </source>
</evidence>
<evidence type="ECO:0000256" key="1">
    <source>
        <dbReference type="SAM" id="Phobius"/>
    </source>
</evidence>
<sequence length="138" mass="15229">MDEDRTDRPADPPRVRAGHDERAAAMQALDGHLEAGRLDVAEYGTRSDRAAAAVYRDELDALFTDLPQPHATTPSTDVRRVDPQLPAHRGQRQLALVLPIMLGIGLVLLTVFGNPAGFMLFPLIFLLVGRFGPPRRHF</sequence>
<reference evidence="4" key="1">
    <citation type="journal article" date="2019" name="Int. J. Syst. Evol. Microbiol.">
        <title>The Global Catalogue of Microorganisms (GCM) 10K type strain sequencing project: providing services to taxonomists for standard genome sequencing and annotation.</title>
        <authorList>
            <consortium name="The Broad Institute Genomics Platform"/>
            <consortium name="The Broad Institute Genome Sequencing Center for Infectious Disease"/>
            <person name="Wu L."/>
            <person name="Ma J."/>
        </authorList>
    </citation>
    <scope>NUCLEOTIDE SEQUENCE [LARGE SCALE GENOMIC DNA]</scope>
    <source>
        <strain evidence="4">CGMCC 4.7093</strain>
    </source>
</reference>
<feature type="domain" description="DUF1707" evidence="2">
    <location>
        <begin position="15"/>
        <end position="67"/>
    </location>
</feature>
<proteinExistence type="predicted"/>
<keyword evidence="1" id="KW-0812">Transmembrane</keyword>
<keyword evidence="1" id="KW-0472">Membrane</keyword>
<evidence type="ECO:0000313" key="3">
    <source>
        <dbReference type="EMBL" id="MFC5064621.1"/>
    </source>
</evidence>
<keyword evidence="1" id="KW-1133">Transmembrane helix</keyword>
<protein>
    <submittedName>
        <fullName evidence="3">DUF1707 domain-containing protein</fullName>
    </submittedName>
</protein>
<dbReference type="Pfam" id="PF08044">
    <property type="entry name" value="DUF1707"/>
    <property type="match status" value="1"/>
</dbReference>
<name>A0ABV9YPU4_9PSEU</name>
<feature type="transmembrane region" description="Helical" evidence="1">
    <location>
        <begin position="94"/>
        <end position="112"/>
    </location>
</feature>
<accession>A0ABV9YPU4</accession>
<comment type="caution">
    <text evidence="3">The sequence shown here is derived from an EMBL/GenBank/DDBJ whole genome shotgun (WGS) entry which is preliminary data.</text>
</comment>
<evidence type="ECO:0000259" key="2">
    <source>
        <dbReference type="Pfam" id="PF08044"/>
    </source>
</evidence>
<dbReference type="RefSeq" id="WP_378037966.1">
    <property type="nucleotide sequence ID" value="NZ_JBHSIV010000025.1"/>
</dbReference>
<dbReference type="InterPro" id="IPR012551">
    <property type="entry name" value="DUF1707_SHOCT-like"/>
</dbReference>
<gene>
    <name evidence="3" type="ORF">ACFPBZ_20530</name>
</gene>
<organism evidence="3 4">
    <name type="scientific">Actinomycetospora atypica</name>
    <dbReference type="NCBI Taxonomy" id="1290095"/>
    <lineage>
        <taxon>Bacteria</taxon>
        <taxon>Bacillati</taxon>
        <taxon>Actinomycetota</taxon>
        <taxon>Actinomycetes</taxon>
        <taxon>Pseudonocardiales</taxon>
        <taxon>Pseudonocardiaceae</taxon>
        <taxon>Actinomycetospora</taxon>
    </lineage>
</organism>